<name>A0AA37N300_9FIRM</name>
<keyword evidence="4" id="KW-1133">Transmembrane helix</keyword>
<evidence type="ECO:0000313" key="7">
    <source>
        <dbReference type="Proteomes" id="UP001055091"/>
    </source>
</evidence>
<keyword evidence="3" id="KW-0804">Transcription</keyword>
<feature type="transmembrane region" description="Helical" evidence="4">
    <location>
        <begin position="21"/>
        <end position="44"/>
    </location>
</feature>
<dbReference type="Pfam" id="PF17853">
    <property type="entry name" value="GGDEF_2"/>
    <property type="match status" value="1"/>
</dbReference>
<keyword evidence="1" id="KW-0805">Transcription regulation</keyword>
<dbReference type="GO" id="GO:0043565">
    <property type="term" value="F:sequence-specific DNA binding"/>
    <property type="evidence" value="ECO:0007669"/>
    <property type="project" value="InterPro"/>
</dbReference>
<gene>
    <name evidence="6" type="ORF">CE91St55_19760</name>
</gene>
<sequence>MKILIHSFFSQLKRFTLYRKLVLSFMTLLAVFSLLIVTMLYTLFSHVMHQEYKYMAKNSLVSADSVLLNSYDKLSGVINEVLSLNNLSVFFLRDEADRANEANIFLELRRLKNLYPYIEKISLINLSGNRYLGTDGASDQVDDSIVEHYEQSGAGGLVSFRRTIPEKIRLTNSPCTEVTTFVFFPSGQYRDSAIVLDLKDSYFIDLLNPAALQPLDQIFLVTNESVLIGRTDLPEIDWRPILEGIEEDNFRIMDIENTRCAVTAKQACIPGWKMVRLMPMAGSGILTRKFSLQLGAALFIFLLAVLYGIWLMIRRIYAPVKTMVREQVDGYDTGTVDEIGVICEELVKRSYEIEKLNSRLTHSQPLFNGSWVKSQLLGDMETAKRVEKLALEQGMRAPESPYKCAVVLAVDRYQTYNSTVDVGERGLHDFAVSNILSELLGGRILGVLIRMDEQKLACMVACPAGSIDDEILEALKLFQKNFYEFFKYSVSIGLGIPAAAPEDMAVSYRQACSALNYRFYRGTGSLNPYVREWETKRSAYPVKEEREILEAILLQDSKALEKAVNGFRQSLGTPEETRIKGYMERCINSLVSGLAARSVIVEHQDIHGEVFGTDTEKELADVFAQWCETMMKRCGEEQKKDRPGEGNPIAFAQNYIQENYSRADLSVEYLARLVDLSPAYFGKQFYSILRVSCSDYIADVRLENAAKLLRETSLPVQEISERVGVGSINYFYRLFKKKYGETPVNYRKKQTKQNF</sequence>
<reference evidence="6" key="1">
    <citation type="submission" date="2022-01" db="EMBL/GenBank/DDBJ databases">
        <title>Novel bile acid biosynthetic pathways are enriched in the microbiome of centenarians.</title>
        <authorList>
            <person name="Sato Y."/>
            <person name="Atarashi K."/>
            <person name="Plichta R.D."/>
            <person name="Arai Y."/>
            <person name="Sasajima S."/>
            <person name="Kearney M.S."/>
            <person name="Suda W."/>
            <person name="Takeshita K."/>
            <person name="Sasaki T."/>
            <person name="Okamoto S."/>
            <person name="Skelly N.A."/>
            <person name="Okamura Y."/>
            <person name="Vlamakis H."/>
            <person name="Li Y."/>
            <person name="Tanoue T."/>
            <person name="Takei H."/>
            <person name="Nittono H."/>
            <person name="Narushima S."/>
            <person name="Irie J."/>
            <person name="Itoh H."/>
            <person name="Moriya K."/>
            <person name="Sugiura Y."/>
            <person name="Suematsu M."/>
            <person name="Moritoki N."/>
            <person name="Shibata S."/>
            <person name="Littman R.D."/>
            <person name="Fischbach A.M."/>
            <person name="Uwamino Y."/>
            <person name="Inoue T."/>
            <person name="Honda A."/>
            <person name="Hattori M."/>
            <person name="Murai T."/>
            <person name="Xavier J.R."/>
            <person name="Hirose N."/>
            <person name="Honda K."/>
        </authorList>
    </citation>
    <scope>NUCLEOTIDE SEQUENCE</scope>
    <source>
        <strain evidence="6">CE91-St55</strain>
    </source>
</reference>
<dbReference type="InterPro" id="IPR041522">
    <property type="entry name" value="CdaR_GGDEF"/>
</dbReference>
<dbReference type="InterPro" id="IPR018062">
    <property type="entry name" value="HTH_AraC-typ_CS"/>
</dbReference>
<keyword evidence="4" id="KW-0812">Transmembrane</keyword>
<evidence type="ECO:0000259" key="5">
    <source>
        <dbReference type="PROSITE" id="PS01124"/>
    </source>
</evidence>
<dbReference type="PANTHER" id="PTHR43280:SF34">
    <property type="entry name" value="ARAC-FAMILY TRANSCRIPTIONAL REGULATOR"/>
    <property type="match status" value="1"/>
</dbReference>
<dbReference type="AlphaFoldDB" id="A0AA37N300"/>
<protein>
    <recommendedName>
        <fullName evidence="5">HTH araC/xylS-type domain-containing protein</fullName>
    </recommendedName>
</protein>
<dbReference type="Pfam" id="PF12833">
    <property type="entry name" value="HTH_18"/>
    <property type="match status" value="1"/>
</dbReference>
<dbReference type="PANTHER" id="PTHR43280">
    <property type="entry name" value="ARAC-FAMILY TRANSCRIPTIONAL REGULATOR"/>
    <property type="match status" value="1"/>
</dbReference>
<comment type="caution">
    <text evidence="6">The sequence shown here is derived from an EMBL/GenBank/DDBJ whole genome shotgun (WGS) entry which is preliminary data.</text>
</comment>
<feature type="transmembrane region" description="Helical" evidence="4">
    <location>
        <begin position="290"/>
        <end position="313"/>
    </location>
</feature>
<dbReference type="InterPro" id="IPR009057">
    <property type="entry name" value="Homeodomain-like_sf"/>
</dbReference>
<proteinExistence type="predicted"/>
<dbReference type="InterPro" id="IPR018060">
    <property type="entry name" value="HTH_AraC"/>
</dbReference>
<evidence type="ECO:0000313" key="6">
    <source>
        <dbReference type="EMBL" id="GKG99994.1"/>
    </source>
</evidence>
<dbReference type="SMART" id="SM00342">
    <property type="entry name" value="HTH_ARAC"/>
    <property type="match status" value="1"/>
</dbReference>
<evidence type="ECO:0000256" key="4">
    <source>
        <dbReference type="SAM" id="Phobius"/>
    </source>
</evidence>
<accession>A0AA37N300</accession>
<evidence type="ECO:0000256" key="3">
    <source>
        <dbReference type="ARBA" id="ARBA00023163"/>
    </source>
</evidence>
<dbReference type="SUPFAM" id="SSF46689">
    <property type="entry name" value="Homeodomain-like"/>
    <property type="match status" value="1"/>
</dbReference>
<dbReference type="PROSITE" id="PS00041">
    <property type="entry name" value="HTH_ARAC_FAMILY_1"/>
    <property type="match status" value="1"/>
</dbReference>
<dbReference type="EMBL" id="BQNJ01000001">
    <property type="protein sequence ID" value="GKG99994.1"/>
    <property type="molecule type" value="Genomic_DNA"/>
</dbReference>
<organism evidence="6 7">
    <name type="scientific">Hungatella hathewayi</name>
    <dbReference type="NCBI Taxonomy" id="154046"/>
    <lineage>
        <taxon>Bacteria</taxon>
        <taxon>Bacillati</taxon>
        <taxon>Bacillota</taxon>
        <taxon>Clostridia</taxon>
        <taxon>Lachnospirales</taxon>
        <taxon>Lachnospiraceae</taxon>
        <taxon>Hungatella</taxon>
    </lineage>
</organism>
<dbReference type="PROSITE" id="PS01124">
    <property type="entry name" value="HTH_ARAC_FAMILY_2"/>
    <property type="match status" value="1"/>
</dbReference>
<dbReference type="Gene3D" id="1.10.10.60">
    <property type="entry name" value="Homeodomain-like"/>
    <property type="match status" value="2"/>
</dbReference>
<evidence type="ECO:0000256" key="1">
    <source>
        <dbReference type="ARBA" id="ARBA00023015"/>
    </source>
</evidence>
<dbReference type="RefSeq" id="WP_118040832.1">
    <property type="nucleotide sequence ID" value="NZ_BQNJ01000001.1"/>
</dbReference>
<dbReference type="Proteomes" id="UP001055091">
    <property type="component" value="Unassembled WGS sequence"/>
</dbReference>
<keyword evidence="4" id="KW-0472">Membrane</keyword>
<feature type="domain" description="HTH araC/xylS-type" evidence="5">
    <location>
        <begin position="650"/>
        <end position="749"/>
    </location>
</feature>
<keyword evidence="2" id="KW-0238">DNA-binding</keyword>
<dbReference type="GO" id="GO:0003700">
    <property type="term" value="F:DNA-binding transcription factor activity"/>
    <property type="evidence" value="ECO:0007669"/>
    <property type="project" value="InterPro"/>
</dbReference>
<evidence type="ECO:0000256" key="2">
    <source>
        <dbReference type="ARBA" id="ARBA00023125"/>
    </source>
</evidence>